<dbReference type="GO" id="GO:0034497">
    <property type="term" value="P:protein localization to phagophore assembly site"/>
    <property type="evidence" value="ECO:0007669"/>
    <property type="project" value="UniProtKB-ARBA"/>
</dbReference>
<dbReference type="InterPro" id="IPR048720">
    <property type="entry name" value="PROPPIN"/>
</dbReference>
<feature type="region of interest" description="Disordered" evidence="8">
    <location>
        <begin position="403"/>
        <end position="447"/>
    </location>
</feature>
<keyword evidence="5" id="KW-0446">Lipid-binding</keyword>
<dbReference type="Pfam" id="PF21032">
    <property type="entry name" value="PROPPIN"/>
    <property type="match status" value="1"/>
</dbReference>
<evidence type="ECO:0000313" key="9">
    <source>
        <dbReference type="EMBL" id="KAK2711079.1"/>
    </source>
</evidence>
<reference evidence="9" key="1">
    <citation type="submission" date="2023-07" db="EMBL/GenBank/DDBJ databases">
        <title>Chromosome-level genome assembly of Artemia franciscana.</title>
        <authorList>
            <person name="Jo E."/>
        </authorList>
    </citation>
    <scope>NUCLEOTIDE SEQUENCE</scope>
    <source>
        <tissue evidence="9">Whole body</tissue>
    </source>
</reference>
<evidence type="ECO:0000256" key="1">
    <source>
        <dbReference type="ARBA" id="ARBA00004184"/>
    </source>
</evidence>
<dbReference type="GO" id="GO:0006950">
    <property type="term" value="P:response to stress"/>
    <property type="evidence" value="ECO:0007669"/>
    <property type="project" value="UniProtKB-ARBA"/>
</dbReference>
<organism evidence="9 10">
    <name type="scientific">Artemia franciscana</name>
    <name type="common">Brine shrimp</name>
    <name type="synonym">Artemia sanfranciscana</name>
    <dbReference type="NCBI Taxonomy" id="6661"/>
    <lineage>
        <taxon>Eukaryota</taxon>
        <taxon>Metazoa</taxon>
        <taxon>Ecdysozoa</taxon>
        <taxon>Arthropoda</taxon>
        <taxon>Crustacea</taxon>
        <taxon>Branchiopoda</taxon>
        <taxon>Anostraca</taxon>
        <taxon>Artemiidae</taxon>
        <taxon>Artemia</taxon>
    </lineage>
</organism>
<keyword evidence="4" id="KW-0072">Autophagy</keyword>
<dbReference type="GO" id="GO:0012505">
    <property type="term" value="C:endomembrane system"/>
    <property type="evidence" value="ECO:0007669"/>
    <property type="project" value="UniProtKB-SubCell"/>
</dbReference>
<evidence type="ECO:0000313" key="10">
    <source>
        <dbReference type="Proteomes" id="UP001187531"/>
    </source>
</evidence>
<dbReference type="SUPFAM" id="SSF50978">
    <property type="entry name" value="WD40 repeat-like"/>
    <property type="match status" value="1"/>
</dbReference>
<evidence type="ECO:0000256" key="4">
    <source>
        <dbReference type="ARBA" id="ARBA00023006"/>
    </source>
</evidence>
<comment type="subcellular location">
    <subcellularLocation>
        <location evidence="1">Endomembrane system</location>
        <topology evidence="1">Peripheral membrane protein</topology>
    </subcellularLocation>
</comment>
<evidence type="ECO:0000256" key="8">
    <source>
        <dbReference type="SAM" id="MobiDB-lite"/>
    </source>
</evidence>
<dbReference type="AlphaFoldDB" id="A0AA88HIS3"/>
<dbReference type="PANTHER" id="PTHR11227">
    <property type="entry name" value="WD-REPEAT PROTEIN INTERACTING WITH PHOSPHOINOSIDES WIPI -RELATED"/>
    <property type="match status" value="1"/>
</dbReference>
<gene>
    <name evidence="9" type="ORF">QYM36_012299</name>
</gene>
<dbReference type="InterPro" id="IPR015943">
    <property type="entry name" value="WD40/YVTN_repeat-like_dom_sf"/>
</dbReference>
<dbReference type="EMBL" id="JAVRJZ010000016">
    <property type="protein sequence ID" value="KAK2711079.1"/>
    <property type="molecule type" value="Genomic_DNA"/>
</dbReference>
<evidence type="ECO:0000256" key="5">
    <source>
        <dbReference type="ARBA" id="ARBA00023121"/>
    </source>
</evidence>
<keyword evidence="6" id="KW-0472">Membrane</keyword>
<evidence type="ECO:0000256" key="2">
    <source>
        <dbReference type="ARBA" id="ARBA00022574"/>
    </source>
</evidence>
<evidence type="ECO:0000256" key="6">
    <source>
        <dbReference type="ARBA" id="ARBA00023136"/>
    </source>
</evidence>
<evidence type="ECO:0000256" key="7">
    <source>
        <dbReference type="ARBA" id="ARBA00025740"/>
    </source>
</evidence>
<dbReference type="InterPro" id="IPR036322">
    <property type="entry name" value="WD40_repeat_dom_sf"/>
</dbReference>
<dbReference type="InterPro" id="IPR001680">
    <property type="entry name" value="WD40_rpt"/>
</dbReference>
<evidence type="ECO:0000256" key="3">
    <source>
        <dbReference type="ARBA" id="ARBA00022737"/>
    </source>
</evidence>
<comment type="similarity">
    <text evidence="7">Belongs to the WD repeat PROPPIN family.</text>
</comment>
<dbReference type="FunFam" id="2.130.10.10:FF:000145">
    <property type="entry name" value="WD repeat domain phosphoinositide-interacting protein 2"/>
    <property type="match status" value="1"/>
</dbReference>
<proteinExistence type="inferred from homology"/>
<dbReference type="GO" id="GO:0000407">
    <property type="term" value="C:phagophore assembly site"/>
    <property type="evidence" value="ECO:0007669"/>
    <property type="project" value="UniProtKB-ARBA"/>
</dbReference>
<comment type="caution">
    <text evidence="9">The sequence shown here is derived from an EMBL/GenBank/DDBJ whole genome shotgun (WGS) entry which is preliminary data.</text>
</comment>
<dbReference type="SMART" id="SM00320">
    <property type="entry name" value="WD40"/>
    <property type="match status" value="2"/>
</dbReference>
<keyword evidence="2" id="KW-0853">WD repeat</keyword>
<keyword evidence="10" id="KW-1185">Reference proteome</keyword>
<evidence type="ECO:0008006" key="11">
    <source>
        <dbReference type="Google" id="ProtNLM"/>
    </source>
</evidence>
<dbReference type="Proteomes" id="UP001187531">
    <property type="component" value="Unassembled WGS sequence"/>
</dbReference>
<name>A0AA88HIS3_ARTSF</name>
<accession>A0AA88HIS3</accession>
<dbReference type="GO" id="GO:0032266">
    <property type="term" value="F:phosphatidylinositol-3-phosphate binding"/>
    <property type="evidence" value="ECO:0007669"/>
    <property type="project" value="UniProtKB-ARBA"/>
</dbReference>
<sequence>MNLASVGGDPLSGIHFATFNQDCTSLAVGTPTGYKLYSLSATDKIDCIFDSGSDEVCIVERLFSSSLVALVTLSAPRKLKVCHFKKGTEICNYSYRNSILAVRLNRSRLVVCLEESLYIHNIRDMKVLHTIGETPSNPKGLVALSSGSEVSYLAYPGSATIGEVQIFDAQNLQAKTMIPAHDTPLAAITFTHSGRLIATASEKGTVIRVFTVTDGVKVFEFRRGMRRCATIYSLSFSPDEMLLAACSNTETVHVFRLEEPRDNRATTEEASSGWMGYLSRAVQTSASYLPANVADVLTQGRAFAQAHLQFQGLRCICALATIQKTLRLVVMSQEGGVYIYGINPQEGGECNLIKQHRLEGKSDVDRQEPLIPGYPVTSNPQGIPSEGSLKSYARLFTGVVSPEKAEEDAERERTKEIALAAESPPGNLDHLKLGDENEFPPMMQQLE</sequence>
<dbReference type="Gene3D" id="2.130.10.10">
    <property type="entry name" value="YVTN repeat-like/Quinoprotein amine dehydrogenase"/>
    <property type="match status" value="1"/>
</dbReference>
<keyword evidence="3" id="KW-0677">Repeat</keyword>
<protein>
    <recommendedName>
        <fullName evidence="11">WD repeat domain phosphoinositide-interacting protein 2</fullName>
    </recommendedName>
</protein>